<dbReference type="EMBL" id="JAOQKJ010000004">
    <property type="protein sequence ID" value="MCU6743984.1"/>
    <property type="molecule type" value="Genomic_DNA"/>
</dbReference>
<keyword evidence="1 6" id="KW-0808">Transferase</keyword>
<dbReference type="GO" id="GO:0016301">
    <property type="term" value="F:kinase activity"/>
    <property type="evidence" value="ECO:0007669"/>
    <property type="project" value="UniProtKB-KW"/>
</dbReference>
<proteinExistence type="inferred from homology"/>
<dbReference type="InterPro" id="IPR017437">
    <property type="entry name" value="ATP-NAD_kinase_PpnK-typ_C"/>
</dbReference>
<dbReference type="HAMAP" id="MF_00361">
    <property type="entry name" value="NAD_kinase"/>
    <property type="match status" value="1"/>
</dbReference>
<evidence type="ECO:0000256" key="1">
    <source>
        <dbReference type="ARBA" id="ARBA00022679"/>
    </source>
</evidence>
<feature type="binding site" evidence="6">
    <location>
        <position position="172"/>
    </location>
    <ligand>
        <name>NAD(+)</name>
        <dbReference type="ChEBI" id="CHEBI:57540"/>
    </ligand>
</feature>
<dbReference type="InterPro" id="IPR002504">
    <property type="entry name" value="NADK"/>
</dbReference>
<evidence type="ECO:0000313" key="8">
    <source>
        <dbReference type="Proteomes" id="UP001652432"/>
    </source>
</evidence>
<comment type="function">
    <text evidence="6">Involved in the regulation of the intracellular balance of NAD and NADP, and is a key enzyme in the biosynthesis of NADP. Catalyzes specifically the phosphorylation on 2'-hydroxyl of the adenosine moiety of NAD to yield NADP.</text>
</comment>
<evidence type="ECO:0000256" key="4">
    <source>
        <dbReference type="ARBA" id="ARBA00023027"/>
    </source>
</evidence>
<dbReference type="SUPFAM" id="SSF111331">
    <property type="entry name" value="NAD kinase/diacylglycerol kinase-like"/>
    <property type="match status" value="1"/>
</dbReference>
<evidence type="ECO:0000256" key="2">
    <source>
        <dbReference type="ARBA" id="ARBA00022777"/>
    </source>
</evidence>
<keyword evidence="3 6" id="KW-0521">NADP</keyword>
<dbReference type="PANTHER" id="PTHR20275:SF0">
    <property type="entry name" value="NAD KINASE"/>
    <property type="match status" value="1"/>
</dbReference>
<dbReference type="Gene3D" id="3.40.50.10330">
    <property type="entry name" value="Probable inorganic polyphosphate/atp-NAD kinase, domain 1"/>
    <property type="match status" value="1"/>
</dbReference>
<comment type="caution">
    <text evidence="6">Lacks conserved residue(s) required for the propagation of feature annotation.</text>
</comment>
<keyword evidence="6" id="KW-0963">Cytoplasm</keyword>
<comment type="cofactor">
    <cofactor evidence="6">
        <name>a divalent metal cation</name>
        <dbReference type="ChEBI" id="CHEBI:60240"/>
    </cofactor>
</comment>
<feature type="binding site" evidence="6">
    <location>
        <begin position="142"/>
        <end position="143"/>
    </location>
    <ligand>
        <name>NAD(+)</name>
        <dbReference type="ChEBI" id="CHEBI:57540"/>
    </ligand>
</feature>
<comment type="catalytic activity">
    <reaction evidence="5 6">
        <text>NAD(+) + ATP = ADP + NADP(+) + H(+)</text>
        <dbReference type="Rhea" id="RHEA:18629"/>
        <dbReference type="ChEBI" id="CHEBI:15378"/>
        <dbReference type="ChEBI" id="CHEBI:30616"/>
        <dbReference type="ChEBI" id="CHEBI:57540"/>
        <dbReference type="ChEBI" id="CHEBI:58349"/>
        <dbReference type="ChEBI" id="CHEBI:456216"/>
        <dbReference type="EC" id="2.7.1.23"/>
    </reaction>
</comment>
<dbReference type="Gene3D" id="2.60.200.30">
    <property type="entry name" value="Probable inorganic polyphosphate/atp-NAD kinase, domain 2"/>
    <property type="match status" value="1"/>
</dbReference>
<comment type="subcellular location">
    <subcellularLocation>
        <location evidence="6">Cytoplasm</location>
    </subcellularLocation>
</comment>
<accession>A0ABT2T133</accession>
<keyword evidence="6" id="KW-0547">Nucleotide-binding</keyword>
<dbReference type="PANTHER" id="PTHR20275">
    <property type="entry name" value="NAD KINASE"/>
    <property type="match status" value="1"/>
</dbReference>
<comment type="caution">
    <text evidence="7">The sequence shown here is derived from an EMBL/GenBank/DDBJ whole genome shotgun (WGS) entry which is preliminary data.</text>
</comment>
<reference evidence="7 8" key="1">
    <citation type="journal article" date="2021" name="ISME Commun">
        <title>Automated analysis of genomic sequences facilitates high-throughput and comprehensive description of bacteria.</title>
        <authorList>
            <person name="Hitch T.C.A."/>
        </authorList>
    </citation>
    <scope>NUCLEOTIDE SEQUENCE [LARGE SCALE GENOMIC DNA]</scope>
    <source>
        <strain evidence="7 8">Sanger_18</strain>
    </source>
</reference>
<dbReference type="InterPro" id="IPR017438">
    <property type="entry name" value="ATP-NAD_kinase_N"/>
</dbReference>
<comment type="similarity">
    <text evidence="6">Belongs to the NAD kinase family.</text>
</comment>
<evidence type="ECO:0000256" key="5">
    <source>
        <dbReference type="ARBA" id="ARBA00047925"/>
    </source>
</evidence>
<keyword evidence="2 6" id="KW-0418">Kinase</keyword>
<feature type="binding site" evidence="6">
    <location>
        <begin position="66"/>
        <end position="67"/>
    </location>
    <ligand>
        <name>NAD(+)</name>
        <dbReference type="ChEBI" id="CHEBI:57540"/>
    </ligand>
</feature>
<dbReference type="Pfam" id="PF01513">
    <property type="entry name" value="NAD_kinase"/>
    <property type="match status" value="1"/>
</dbReference>
<feature type="active site" description="Proton acceptor" evidence="6">
    <location>
        <position position="66"/>
    </location>
</feature>
<sequence>MENFYIITNRSKDPDYQVTNQIRDFLQKKGKNCYIQQDNQKRKEKGHTDSTGVPENIDCVLVLGGDGTMLQAAADLADLTVPFLGINLGTLGFLAEVNKTDIEHALLRLIEGDYEIEKRMMLTGDVFQEDRDMPEDSTQALNDIVITRKGSLQIIIFTISVNGQFLHRYSADGMIVATPTGSTGYNLSAGGPVVDPKAQLMVISPICPHSMQHSSIVLSPEDEVTISIDTGHDGTVQEVEASFDGNHRVTLRTGDRIVIRRSSRTTGIIKLSRVSFLESLHNKMG</sequence>
<evidence type="ECO:0000313" key="7">
    <source>
        <dbReference type="EMBL" id="MCU6743984.1"/>
    </source>
</evidence>
<feature type="binding site" evidence="6">
    <location>
        <begin position="183"/>
        <end position="188"/>
    </location>
    <ligand>
        <name>NAD(+)</name>
        <dbReference type="ChEBI" id="CHEBI:57540"/>
    </ligand>
</feature>
<evidence type="ECO:0000256" key="3">
    <source>
        <dbReference type="ARBA" id="ARBA00022857"/>
    </source>
</evidence>
<keyword evidence="4 6" id="KW-0520">NAD</keyword>
<dbReference type="EC" id="2.7.1.23" evidence="6"/>
<organism evidence="7 8">
    <name type="scientific">Suilimivivens aceti</name>
    <dbReference type="NCBI Taxonomy" id="2981774"/>
    <lineage>
        <taxon>Bacteria</taxon>
        <taxon>Bacillati</taxon>
        <taxon>Bacillota</taxon>
        <taxon>Clostridia</taxon>
        <taxon>Lachnospirales</taxon>
        <taxon>Lachnospiraceae</taxon>
        <taxon>Suilimivivens</taxon>
    </lineage>
</organism>
<evidence type="ECO:0000256" key="6">
    <source>
        <dbReference type="HAMAP-Rule" id="MF_00361"/>
    </source>
</evidence>
<dbReference type="Proteomes" id="UP001652432">
    <property type="component" value="Unassembled WGS sequence"/>
</dbReference>
<dbReference type="RefSeq" id="WP_118797926.1">
    <property type="nucleotide sequence ID" value="NZ_JAOQKJ010000004.1"/>
</dbReference>
<protein>
    <recommendedName>
        <fullName evidence="6">NAD kinase</fullName>
        <ecNumber evidence="6">2.7.1.23</ecNumber>
    </recommendedName>
    <alternativeName>
        <fullName evidence="6">ATP-dependent NAD kinase</fullName>
    </alternativeName>
</protein>
<name>A0ABT2T133_9FIRM</name>
<keyword evidence="8" id="KW-1185">Reference proteome</keyword>
<dbReference type="InterPro" id="IPR016064">
    <property type="entry name" value="NAD/diacylglycerol_kinase_sf"/>
</dbReference>
<feature type="binding site" evidence="6">
    <location>
        <position position="246"/>
    </location>
    <ligand>
        <name>NAD(+)</name>
        <dbReference type="ChEBI" id="CHEBI:57540"/>
    </ligand>
</feature>
<dbReference type="Pfam" id="PF20143">
    <property type="entry name" value="NAD_kinase_C"/>
    <property type="match status" value="1"/>
</dbReference>
<keyword evidence="6" id="KW-0067">ATP-binding</keyword>
<gene>
    <name evidence="6" type="primary">nadK</name>
    <name evidence="7" type="ORF">OCV77_05650</name>
</gene>